<dbReference type="Proteomes" id="UP000825935">
    <property type="component" value="Chromosome 35"/>
</dbReference>
<feature type="region of interest" description="Disordered" evidence="1">
    <location>
        <begin position="52"/>
        <end position="79"/>
    </location>
</feature>
<feature type="region of interest" description="Disordered" evidence="1">
    <location>
        <begin position="155"/>
        <end position="175"/>
    </location>
</feature>
<accession>A0A8T2QEC3</accession>
<evidence type="ECO:0000313" key="2">
    <source>
        <dbReference type="EMBL" id="KAH7282209.1"/>
    </source>
</evidence>
<evidence type="ECO:0000313" key="3">
    <source>
        <dbReference type="Proteomes" id="UP000825935"/>
    </source>
</evidence>
<name>A0A8T2QEC3_CERRI</name>
<sequence length="354" mass="39529">MAFASSFELRPLRRNARSLDLDLQTTKAAAWVWHLHQHCNPSGVTTDARFVTSRRRRRSSGGGTESRTSRFRQEATVEDGDQRPDARIWDCGSSLYDTFELVGFGDRLDRSVLQALPTVESSFRGRSRSSKMDHHMQLWKDSASVTCGLREGNEKECAGGGAAHKDEGASAPRSSALGDNTALAKMWSPGVEKMMKTFKKVVSAKRAGLTGCRKTIDVVERATRSVSGIRDLMMADCSNGDADEQLLQDPRRQSCKPRNRKPLSAGSCVNSFGDISFPSKLGCQKNPLSESFRRVRDWRDGAAAVAKNHDGENTYHKHLHHHHHHHHHHHYLHHPLASESVRLSQETLEISCMS</sequence>
<protein>
    <submittedName>
        <fullName evidence="2">Uncharacterized protein</fullName>
    </submittedName>
</protein>
<evidence type="ECO:0000256" key="1">
    <source>
        <dbReference type="SAM" id="MobiDB-lite"/>
    </source>
</evidence>
<organism evidence="2 3">
    <name type="scientific">Ceratopteris richardii</name>
    <name type="common">Triangle waterfern</name>
    <dbReference type="NCBI Taxonomy" id="49495"/>
    <lineage>
        <taxon>Eukaryota</taxon>
        <taxon>Viridiplantae</taxon>
        <taxon>Streptophyta</taxon>
        <taxon>Embryophyta</taxon>
        <taxon>Tracheophyta</taxon>
        <taxon>Polypodiopsida</taxon>
        <taxon>Polypodiidae</taxon>
        <taxon>Polypodiales</taxon>
        <taxon>Pteridineae</taxon>
        <taxon>Pteridaceae</taxon>
        <taxon>Parkerioideae</taxon>
        <taxon>Ceratopteris</taxon>
    </lineage>
</organism>
<gene>
    <name evidence="2" type="ORF">KP509_35G019200</name>
</gene>
<feature type="compositionally biased region" description="Basic and acidic residues" evidence="1">
    <location>
        <begin position="67"/>
        <end position="79"/>
    </location>
</feature>
<dbReference type="OrthoDB" id="1920208at2759"/>
<dbReference type="AlphaFoldDB" id="A0A8T2QEC3"/>
<proteinExistence type="predicted"/>
<comment type="caution">
    <text evidence="2">The sequence shown here is derived from an EMBL/GenBank/DDBJ whole genome shotgun (WGS) entry which is preliminary data.</text>
</comment>
<dbReference type="PANTHER" id="PTHR34665:SF4">
    <property type="entry name" value="DUF3741 DOMAIN-CONTAINING PROTEIN"/>
    <property type="match status" value="1"/>
</dbReference>
<dbReference type="EMBL" id="CM035440">
    <property type="protein sequence ID" value="KAH7282209.1"/>
    <property type="molecule type" value="Genomic_DNA"/>
</dbReference>
<dbReference type="PANTHER" id="PTHR34665">
    <property type="entry name" value="DUF3741 DOMAIN-CONTAINING PROTEIN"/>
    <property type="match status" value="1"/>
</dbReference>
<reference evidence="2" key="1">
    <citation type="submission" date="2021-08" db="EMBL/GenBank/DDBJ databases">
        <title>WGS assembly of Ceratopteris richardii.</title>
        <authorList>
            <person name="Marchant D.B."/>
            <person name="Chen G."/>
            <person name="Jenkins J."/>
            <person name="Shu S."/>
            <person name="Leebens-Mack J."/>
            <person name="Grimwood J."/>
            <person name="Schmutz J."/>
            <person name="Soltis P."/>
            <person name="Soltis D."/>
            <person name="Chen Z.-H."/>
        </authorList>
    </citation>
    <scope>NUCLEOTIDE SEQUENCE</scope>
    <source>
        <strain evidence="2">Whitten #5841</strain>
        <tissue evidence="2">Leaf</tissue>
    </source>
</reference>
<feature type="compositionally biased region" description="Basic and acidic residues" evidence="1">
    <location>
        <begin position="155"/>
        <end position="168"/>
    </location>
</feature>
<keyword evidence="3" id="KW-1185">Reference proteome</keyword>